<dbReference type="Proteomes" id="UP000050331">
    <property type="component" value="Chromosome"/>
</dbReference>
<dbReference type="Pfam" id="PF01979">
    <property type="entry name" value="Amidohydro_1"/>
    <property type="match status" value="1"/>
</dbReference>
<reference evidence="2 3" key="1">
    <citation type="submission" date="2016-01" db="EMBL/GenBank/DDBJ databases">
        <title>Complete genome sequence of strain Lentibacillus amyloliquefaciens LAM0015T isolated from saline sediment.</title>
        <authorList>
            <person name="Wang J.-L."/>
            <person name="He M.-X."/>
        </authorList>
    </citation>
    <scope>NUCLEOTIDE SEQUENCE [LARGE SCALE GENOMIC DNA]</scope>
    <source>
        <strain evidence="2 3">LAM0015</strain>
    </source>
</reference>
<dbReference type="GO" id="GO:0016810">
    <property type="term" value="F:hydrolase activity, acting on carbon-nitrogen (but not peptide) bonds"/>
    <property type="evidence" value="ECO:0007669"/>
    <property type="project" value="InterPro"/>
</dbReference>
<dbReference type="PANTHER" id="PTHR43135:SF3">
    <property type="entry name" value="ALPHA-D-RIBOSE 1-METHYLPHOSPHONATE 5-TRIPHOSPHATE DIPHOSPHATASE"/>
    <property type="match status" value="1"/>
</dbReference>
<sequence>MSEECMIRGGKLVTVTSRGTLHDGAIVIKNGKIEAVDEWNSLQKKYPSINVIDYSDYVITPALVDCHTHLLEFAPTTLYPVTSETHFLGGKTILFEALSSGITALGEQICGHPLSDFSIDDYRDAVKDFPMDISFAATSISIGFDKLVHFTSVTKSTPVSQKELSNTALVTDMARQSDYPGENIFINATPANFKASEVPHAGEIIYSFDDLKKIADIYHNEDKQIGVHVAGETAIQMALDAGIDILHHAHGIRNKQIDQAAKQNICIIATPLGGTHLQPNSPENIHNLMSNNIPVSIATDAYLPPYPNIPWLDVDNQTLYGPDSLMPIAHPTMEHLKANGYNENDILALLTKNSATILGKERQFGSLAEGLDANLIVTGGVPGLEITNVSEIKNVFFRGEW</sequence>
<keyword evidence="3" id="KW-1185">Reference proteome</keyword>
<feature type="domain" description="Amidohydrolase-related" evidence="1">
    <location>
        <begin position="58"/>
        <end position="400"/>
    </location>
</feature>
<dbReference type="Gene3D" id="2.30.40.10">
    <property type="entry name" value="Urease, subunit C, domain 1"/>
    <property type="match status" value="1"/>
</dbReference>
<dbReference type="AlphaFoldDB" id="A0A0U3NLV6"/>
<organism evidence="2 3">
    <name type="scientific">Lentibacillus amyloliquefaciens</name>
    <dbReference type="NCBI Taxonomy" id="1472767"/>
    <lineage>
        <taxon>Bacteria</taxon>
        <taxon>Bacillati</taxon>
        <taxon>Bacillota</taxon>
        <taxon>Bacilli</taxon>
        <taxon>Bacillales</taxon>
        <taxon>Bacillaceae</taxon>
        <taxon>Lentibacillus</taxon>
    </lineage>
</organism>
<dbReference type="InterPro" id="IPR011059">
    <property type="entry name" value="Metal-dep_hydrolase_composite"/>
</dbReference>
<protein>
    <recommendedName>
        <fullName evidence="1">Amidohydrolase-related domain-containing protein</fullName>
    </recommendedName>
</protein>
<dbReference type="RefSeq" id="WP_068442011.1">
    <property type="nucleotide sequence ID" value="NZ_CP013862.1"/>
</dbReference>
<dbReference type="InterPro" id="IPR051781">
    <property type="entry name" value="Metallo-dep_Hydrolase"/>
</dbReference>
<dbReference type="KEGG" id="lao:AOX59_03700"/>
<evidence type="ECO:0000313" key="2">
    <source>
        <dbReference type="EMBL" id="ALX47787.1"/>
    </source>
</evidence>
<dbReference type="Gene3D" id="3.20.20.140">
    <property type="entry name" value="Metal-dependent hydrolases"/>
    <property type="match status" value="1"/>
</dbReference>
<gene>
    <name evidence="2" type="ORF">AOX59_03700</name>
</gene>
<dbReference type="InterPro" id="IPR032466">
    <property type="entry name" value="Metal_Hydrolase"/>
</dbReference>
<dbReference type="OrthoDB" id="9776455at2"/>
<accession>A0A0U3NLV6</accession>
<dbReference type="STRING" id="1472767.AOX59_03700"/>
<proteinExistence type="predicted"/>
<evidence type="ECO:0000259" key="1">
    <source>
        <dbReference type="Pfam" id="PF01979"/>
    </source>
</evidence>
<name>A0A0U3NLV6_9BACI</name>
<dbReference type="EMBL" id="CP013862">
    <property type="protein sequence ID" value="ALX47787.1"/>
    <property type="molecule type" value="Genomic_DNA"/>
</dbReference>
<dbReference type="PANTHER" id="PTHR43135">
    <property type="entry name" value="ALPHA-D-RIBOSE 1-METHYLPHOSPHONATE 5-TRIPHOSPHATE DIPHOSPHATASE"/>
    <property type="match status" value="1"/>
</dbReference>
<evidence type="ECO:0000313" key="3">
    <source>
        <dbReference type="Proteomes" id="UP000050331"/>
    </source>
</evidence>
<dbReference type="SUPFAM" id="SSF51338">
    <property type="entry name" value="Composite domain of metallo-dependent hydrolases"/>
    <property type="match status" value="1"/>
</dbReference>
<dbReference type="SUPFAM" id="SSF51556">
    <property type="entry name" value="Metallo-dependent hydrolases"/>
    <property type="match status" value="1"/>
</dbReference>
<dbReference type="InterPro" id="IPR006680">
    <property type="entry name" value="Amidohydro-rel"/>
</dbReference>